<dbReference type="PANTHER" id="PTHR31221">
    <property type="entry name" value="WRKY TRANSCRIPTION FACTOR PROTEIN 1-RELATED"/>
    <property type="match status" value="1"/>
</dbReference>
<dbReference type="InterPro" id="IPR003657">
    <property type="entry name" value="WRKY_dom"/>
</dbReference>
<evidence type="ECO:0000259" key="7">
    <source>
        <dbReference type="PROSITE" id="PS50811"/>
    </source>
</evidence>
<dbReference type="PANTHER" id="PTHR31221:SF371">
    <property type="entry name" value="WRKY DOMAIN-CONTAINING PROTEIN"/>
    <property type="match status" value="1"/>
</dbReference>
<dbReference type="SUPFAM" id="SSF118290">
    <property type="entry name" value="WRKY DNA-binding domain"/>
    <property type="match status" value="1"/>
</dbReference>
<evidence type="ECO:0000256" key="1">
    <source>
        <dbReference type="ARBA" id="ARBA00004123"/>
    </source>
</evidence>
<evidence type="ECO:0000256" key="6">
    <source>
        <dbReference type="SAM" id="MobiDB-lite"/>
    </source>
</evidence>
<evidence type="ECO:0000313" key="9">
    <source>
        <dbReference type="Proteomes" id="UP001222027"/>
    </source>
</evidence>
<comment type="subcellular location">
    <subcellularLocation>
        <location evidence="1">Nucleus</location>
    </subcellularLocation>
</comment>
<feature type="compositionally biased region" description="Low complexity" evidence="6">
    <location>
        <begin position="122"/>
        <end position="134"/>
    </location>
</feature>
<dbReference type="PROSITE" id="PS50811">
    <property type="entry name" value="WRKY"/>
    <property type="match status" value="1"/>
</dbReference>
<evidence type="ECO:0000256" key="5">
    <source>
        <dbReference type="ARBA" id="ARBA00023242"/>
    </source>
</evidence>
<dbReference type="Pfam" id="PF03106">
    <property type="entry name" value="WRKY"/>
    <property type="match status" value="1"/>
</dbReference>
<dbReference type="GO" id="GO:0043565">
    <property type="term" value="F:sequence-specific DNA binding"/>
    <property type="evidence" value="ECO:0007669"/>
    <property type="project" value="InterPro"/>
</dbReference>
<feature type="compositionally biased region" description="Basic and acidic residues" evidence="6">
    <location>
        <begin position="175"/>
        <end position="186"/>
    </location>
</feature>
<feature type="domain" description="WRKY" evidence="7">
    <location>
        <begin position="210"/>
        <end position="275"/>
    </location>
</feature>
<keyword evidence="5" id="KW-0539">Nucleus</keyword>
<sequence>MSGEDGELYHHDHGFFQDRDEFAFHDERDDLSSFFAQNQGGGGATDSLQALDPHAVSPYLSFDDFLGGSAVRHGTLASAFDASCLHPDVFGNGEISLVDSTAVKSGNDLAPLTGCGGGGGTSPLSPNSSVYSSSTEAAGEDDSGRRKKDQLKQEVDEEEEEEEELEIKKLKRQGKAGEEAERDKVKKQNKPRKKGEKRQTEPRFAFMTKSEVDHLEDGYRWRKYGQKAVKNSPFPRSYYRCTSLKCPVKKRVERSYQDPTVVITSYEGKHTHQSPATARASAQQLLAPPPPAAASTSFRSHLLMQQPRAPSAIQQHNANVSVNLPGFQSPLQQRQVADYGLLQDIVPSFTQHGQP</sequence>
<feature type="compositionally biased region" description="Basic residues" evidence="6">
    <location>
        <begin position="187"/>
        <end position="196"/>
    </location>
</feature>
<comment type="caution">
    <text evidence="8">The sequence shown here is derived from an EMBL/GenBank/DDBJ whole genome shotgun (WGS) entry which is preliminary data.</text>
</comment>
<dbReference type="EMBL" id="JAQQAF010000005">
    <property type="protein sequence ID" value="KAJ8483592.1"/>
    <property type="molecule type" value="Genomic_DNA"/>
</dbReference>
<organism evidence="8 9">
    <name type="scientific">Ensete ventricosum</name>
    <name type="common">Abyssinian banana</name>
    <name type="synonym">Musa ensete</name>
    <dbReference type="NCBI Taxonomy" id="4639"/>
    <lineage>
        <taxon>Eukaryota</taxon>
        <taxon>Viridiplantae</taxon>
        <taxon>Streptophyta</taxon>
        <taxon>Embryophyta</taxon>
        <taxon>Tracheophyta</taxon>
        <taxon>Spermatophyta</taxon>
        <taxon>Magnoliopsida</taxon>
        <taxon>Liliopsida</taxon>
        <taxon>Zingiberales</taxon>
        <taxon>Musaceae</taxon>
        <taxon>Ensete</taxon>
    </lineage>
</organism>
<accession>A0AAV8QUZ9</accession>
<name>A0AAV8QUZ9_ENSVE</name>
<proteinExistence type="predicted"/>
<keyword evidence="2" id="KW-0805">Transcription regulation</keyword>
<dbReference type="Proteomes" id="UP001222027">
    <property type="component" value="Unassembled WGS sequence"/>
</dbReference>
<dbReference type="SMART" id="SM00774">
    <property type="entry name" value="WRKY"/>
    <property type="match status" value="1"/>
</dbReference>
<feature type="region of interest" description="Disordered" evidence="6">
    <location>
        <begin position="114"/>
        <end position="209"/>
    </location>
</feature>
<evidence type="ECO:0000256" key="4">
    <source>
        <dbReference type="ARBA" id="ARBA00023163"/>
    </source>
</evidence>
<dbReference type="Gene3D" id="2.20.25.80">
    <property type="entry name" value="WRKY domain"/>
    <property type="match status" value="1"/>
</dbReference>
<dbReference type="InterPro" id="IPR036576">
    <property type="entry name" value="WRKY_dom_sf"/>
</dbReference>
<evidence type="ECO:0000256" key="2">
    <source>
        <dbReference type="ARBA" id="ARBA00023015"/>
    </source>
</evidence>
<feature type="compositionally biased region" description="Acidic residues" evidence="6">
    <location>
        <begin position="155"/>
        <end position="165"/>
    </location>
</feature>
<evidence type="ECO:0000256" key="3">
    <source>
        <dbReference type="ARBA" id="ARBA00023125"/>
    </source>
</evidence>
<keyword evidence="3" id="KW-0238">DNA-binding</keyword>
<dbReference type="GO" id="GO:0003700">
    <property type="term" value="F:DNA-binding transcription factor activity"/>
    <property type="evidence" value="ECO:0007669"/>
    <property type="project" value="InterPro"/>
</dbReference>
<keyword evidence="9" id="KW-1185">Reference proteome</keyword>
<protein>
    <recommendedName>
        <fullName evidence="7">WRKY domain-containing protein</fullName>
    </recommendedName>
</protein>
<keyword evidence="4" id="KW-0804">Transcription</keyword>
<gene>
    <name evidence="8" type="ORF">OPV22_016077</name>
</gene>
<evidence type="ECO:0000313" key="8">
    <source>
        <dbReference type="EMBL" id="KAJ8483592.1"/>
    </source>
</evidence>
<dbReference type="AlphaFoldDB" id="A0AAV8QUZ9"/>
<reference evidence="8 9" key="1">
    <citation type="submission" date="2022-12" db="EMBL/GenBank/DDBJ databases">
        <title>Chromosome-scale assembly of the Ensete ventricosum genome.</title>
        <authorList>
            <person name="Dussert Y."/>
            <person name="Stocks J."/>
            <person name="Wendawek A."/>
            <person name="Woldeyes F."/>
            <person name="Nichols R.A."/>
            <person name="Borrell J.S."/>
        </authorList>
    </citation>
    <scope>NUCLEOTIDE SEQUENCE [LARGE SCALE GENOMIC DNA]</scope>
    <source>
        <strain evidence="9">cv. Maze</strain>
        <tissue evidence="8">Seeds</tissue>
    </source>
</reference>
<dbReference type="GO" id="GO:0005634">
    <property type="term" value="C:nucleus"/>
    <property type="evidence" value="ECO:0007669"/>
    <property type="project" value="UniProtKB-SubCell"/>
</dbReference>
<dbReference type="FunFam" id="2.20.25.80:FF:000003">
    <property type="entry name" value="WRKY transcription factor 57"/>
    <property type="match status" value="1"/>
</dbReference>
<dbReference type="InterPro" id="IPR044810">
    <property type="entry name" value="WRKY_plant"/>
</dbReference>